<dbReference type="SMART" id="SM00830">
    <property type="entry name" value="CM_2"/>
    <property type="match status" value="1"/>
</dbReference>
<evidence type="ECO:0000313" key="4">
    <source>
        <dbReference type="Proteomes" id="UP000032279"/>
    </source>
</evidence>
<dbReference type="InterPro" id="IPR036979">
    <property type="entry name" value="CM_dom_sf"/>
</dbReference>
<dbReference type="PANTHER" id="PTHR38041">
    <property type="entry name" value="CHORISMATE MUTASE"/>
    <property type="match status" value="1"/>
</dbReference>
<keyword evidence="1" id="KW-0413">Isomerase</keyword>
<dbReference type="AlphaFoldDB" id="A0A0D1A7L7"/>
<dbReference type="InterPro" id="IPR002701">
    <property type="entry name" value="CM_II_prokaryot"/>
</dbReference>
<organism evidence="3 4">
    <name type="scientific">Paucilactobacillus wasatchensis</name>
    <dbReference type="NCBI Taxonomy" id="1335616"/>
    <lineage>
        <taxon>Bacteria</taxon>
        <taxon>Bacillati</taxon>
        <taxon>Bacillota</taxon>
        <taxon>Bacilli</taxon>
        <taxon>Lactobacillales</taxon>
        <taxon>Lactobacillaceae</taxon>
        <taxon>Paucilactobacillus</taxon>
    </lineage>
</organism>
<dbReference type="GO" id="GO:0046417">
    <property type="term" value="P:chorismate metabolic process"/>
    <property type="evidence" value="ECO:0007669"/>
    <property type="project" value="InterPro"/>
</dbReference>
<name>A0A0D1A7L7_9LACO</name>
<accession>A0A0D1A7L7</accession>
<dbReference type="Gene3D" id="1.20.59.10">
    <property type="entry name" value="Chorismate mutase"/>
    <property type="match status" value="1"/>
</dbReference>
<dbReference type="GO" id="GO:0004106">
    <property type="term" value="F:chorismate mutase activity"/>
    <property type="evidence" value="ECO:0007669"/>
    <property type="project" value="InterPro"/>
</dbReference>
<dbReference type="Proteomes" id="UP000032279">
    <property type="component" value="Unassembled WGS sequence"/>
</dbReference>
<dbReference type="OrthoDB" id="9802281at2"/>
<evidence type="ECO:0000259" key="2">
    <source>
        <dbReference type="PROSITE" id="PS51168"/>
    </source>
</evidence>
<protein>
    <recommendedName>
        <fullName evidence="2">Chorismate mutase domain-containing protein</fullName>
    </recommendedName>
</protein>
<reference evidence="3 4" key="1">
    <citation type="submission" date="2013-08" db="EMBL/GenBank/DDBJ databases">
        <title>Lactobacillus wasatchii sp. WDC04, a late gas producing bacteria isolated from aged chedder cheese.</title>
        <authorList>
            <person name="Oberg C.J."/>
            <person name="Culumber M."/>
            <person name="McMahon D.J."/>
            <person name="Broadbent J.R."/>
            <person name="Oberg T.S."/>
            <person name="Ortaki F."/>
        </authorList>
    </citation>
    <scope>NUCLEOTIDE SEQUENCE [LARGE SCALE GENOMIC DNA]</scope>
    <source>
        <strain evidence="3 4">WDC04</strain>
    </source>
</reference>
<evidence type="ECO:0000256" key="1">
    <source>
        <dbReference type="ARBA" id="ARBA00023235"/>
    </source>
</evidence>
<dbReference type="PATRIC" id="fig|1335616.4.peg.744"/>
<dbReference type="GO" id="GO:0009697">
    <property type="term" value="P:salicylic acid biosynthetic process"/>
    <property type="evidence" value="ECO:0007669"/>
    <property type="project" value="TreeGrafter"/>
</dbReference>
<evidence type="ECO:0000313" key="3">
    <source>
        <dbReference type="EMBL" id="KIS03667.1"/>
    </source>
</evidence>
<sequence>MDELRAQINECDDQIMQALDHRFQIVRQVSRYKRDHQMPVRQNKRMEALVARLSQQYGGQNISAEFVEQLYQVIMEHAIDLEEQTIGQED</sequence>
<comment type="caution">
    <text evidence="3">The sequence shown here is derived from an EMBL/GenBank/DDBJ whole genome shotgun (WGS) entry which is preliminary data.</text>
</comment>
<dbReference type="EMBL" id="AWTT01000013">
    <property type="protein sequence ID" value="KIS03667.1"/>
    <property type="molecule type" value="Genomic_DNA"/>
</dbReference>
<dbReference type="STRING" id="1335616.WDC_0746"/>
<dbReference type="InterPro" id="IPR036263">
    <property type="entry name" value="Chorismate_II_sf"/>
</dbReference>
<feature type="domain" description="Chorismate mutase" evidence="2">
    <location>
        <begin position="1"/>
        <end position="86"/>
    </location>
</feature>
<dbReference type="PROSITE" id="PS51168">
    <property type="entry name" value="CHORISMATE_MUT_2"/>
    <property type="match status" value="1"/>
</dbReference>
<dbReference type="Pfam" id="PF01817">
    <property type="entry name" value="CM_2"/>
    <property type="match status" value="1"/>
</dbReference>
<keyword evidence="4" id="KW-1185">Reference proteome</keyword>
<gene>
    <name evidence="3" type="ORF">WDC_0746</name>
</gene>
<dbReference type="RefSeq" id="WP_044010430.1">
    <property type="nucleotide sequence ID" value="NZ_AWTT01000013.1"/>
</dbReference>
<dbReference type="SUPFAM" id="SSF48600">
    <property type="entry name" value="Chorismate mutase II"/>
    <property type="match status" value="1"/>
</dbReference>
<dbReference type="PANTHER" id="PTHR38041:SF1">
    <property type="entry name" value="CHORISMATE MUTASE"/>
    <property type="match status" value="1"/>
</dbReference>
<proteinExistence type="predicted"/>
<dbReference type="InterPro" id="IPR051331">
    <property type="entry name" value="Chorismate_mutase-related"/>
</dbReference>